<protein>
    <submittedName>
        <fullName evidence="2">Uncharacterized protein</fullName>
    </submittedName>
</protein>
<dbReference type="Proteomes" id="UP001138768">
    <property type="component" value="Unassembled WGS sequence"/>
</dbReference>
<dbReference type="AlphaFoldDB" id="A0A9X0WDX7"/>
<proteinExistence type="predicted"/>
<organism evidence="2 3">
    <name type="scientific">Lamprobacter modestohalophilus</name>
    <dbReference type="NCBI Taxonomy" id="1064514"/>
    <lineage>
        <taxon>Bacteria</taxon>
        <taxon>Pseudomonadati</taxon>
        <taxon>Pseudomonadota</taxon>
        <taxon>Gammaproteobacteria</taxon>
        <taxon>Chromatiales</taxon>
        <taxon>Chromatiaceae</taxon>
        <taxon>Lamprobacter</taxon>
    </lineage>
</organism>
<gene>
    <name evidence="2" type="ORF">CKO42_25335</name>
</gene>
<keyword evidence="3" id="KW-1185">Reference proteome</keyword>
<dbReference type="RefSeq" id="WP_200251597.1">
    <property type="nucleotide sequence ID" value="NZ_NRRY01000097.1"/>
</dbReference>
<accession>A0A9X0WDX7</accession>
<evidence type="ECO:0000313" key="3">
    <source>
        <dbReference type="Proteomes" id="UP001138768"/>
    </source>
</evidence>
<dbReference type="EMBL" id="NRRY01000097">
    <property type="protein sequence ID" value="MBK1621656.1"/>
    <property type="molecule type" value="Genomic_DNA"/>
</dbReference>
<evidence type="ECO:0000313" key="2">
    <source>
        <dbReference type="EMBL" id="MBK1621656.1"/>
    </source>
</evidence>
<feature type="region of interest" description="Disordered" evidence="1">
    <location>
        <begin position="127"/>
        <end position="152"/>
    </location>
</feature>
<comment type="caution">
    <text evidence="2">The sequence shown here is derived from an EMBL/GenBank/DDBJ whole genome shotgun (WGS) entry which is preliminary data.</text>
</comment>
<name>A0A9X0WDX7_9GAMM</name>
<sequence>MTVSDTHQQLYQVGAHPLERSVDEVKQLAEAIWYHGYRPTRAELERLRDLMPRDGFQRTLCVLELLSQYPVCRRDTARHLQALTRQFHRQLLGHDDTPTQGRYSPSKRWGLSDATAPLRKALLPLQTRTYADATGHQHGLSGSKAGPRQERP</sequence>
<evidence type="ECO:0000256" key="1">
    <source>
        <dbReference type="SAM" id="MobiDB-lite"/>
    </source>
</evidence>
<reference evidence="2 3" key="1">
    <citation type="journal article" date="2020" name="Microorganisms">
        <title>Osmotic Adaptation and Compatible Solute Biosynthesis of Phototrophic Bacteria as Revealed from Genome Analyses.</title>
        <authorList>
            <person name="Imhoff J.F."/>
            <person name="Rahn T."/>
            <person name="Kunzel S."/>
            <person name="Keller A."/>
            <person name="Neulinger S.C."/>
        </authorList>
    </citation>
    <scope>NUCLEOTIDE SEQUENCE [LARGE SCALE GENOMIC DNA]</scope>
    <source>
        <strain evidence="2 3">DSM 25653</strain>
    </source>
</reference>